<comment type="caution">
    <text evidence="2">The sequence shown here is derived from an EMBL/GenBank/DDBJ whole genome shotgun (WGS) entry which is preliminary data.</text>
</comment>
<dbReference type="EMBL" id="JASCZI010211472">
    <property type="protein sequence ID" value="MED6192433.1"/>
    <property type="molecule type" value="Genomic_DNA"/>
</dbReference>
<evidence type="ECO:0000256" key="1">
    <source>
        <dbReference type="SAM" id="MobiDB-lite"/>
    </source>
</evidence>
<reference evidence="2 3" key="1">
    <citation type="journal article" date="2023" name="Plants (Basel)">
        <title>Bridging the Gap: Combining Genomics and Transcriptomics Approaches to Understand Stylosanthes scabra, an Orphan Legume from the Brazilian Caatinga.</title>
        <authorList>
            <person name="Ferreira-Neto J.R.C."/>
            <person name="da Silva M.D."/>
            <person name="Binneck E."/>
            <person name="de Melo N.F."/>
            <person name="da Silva R.H."/>
            <person name="de Melo A.L.T.M."/>
            <person name="Pandolfi V."/>
            <person name="Bustamante F.O."/>
            <person name="Brasileiro-Vidal A.C."/>
            <person name="Benko-Iseppon A.M."/>
        </authorList>
    </citation>
    <scope>NUCLEOTIDE SEQUENCE [LARGE SCALE GENOMIC DNA]</scope>
    <source>
        <tissue evidence="2">Leaves</tissue>
    </source>
</reference>
<feature type="region of interest" description="Disordered" evidence="1">
    <location>
        <begin position="179"/>
        <end position="233"/>
    </location>
</feature>
<feature type="compositionally biased region" description="Acidic residues" evidence="1">
    <location>
        <begin position="185"/>
        <end position="217"/>
    </location>
</feature>
<feature type="compositionally biased region" description="Polar residues" evidence="1">
    <location>
        <begin position="149"/>
        <end position="162"/>
    </location>
</feature>
<accession>A0ABU6X639</accession>
<gene>
    <name evidence="2" type="ORF">PIB30_010066</name>
</gene>
<name>A0ABU6X639_9FABA</name>
<protein>
    <submittedName>
        <fullName evidence="2">Uncharacterized protein</fullName>
    </submittedName>
</protein>
<dbReference type="Proteomes" id="UP001341840">
    <property type="component" value="Unassembled WGS sequence"/>
</dbReference>
<proteinExistence type="predicted"/>
<keyword evidence="3" id="KW-1185">Reference proteome</keyword>
<feature type="region of interest" description="Disordered" evidence="1">
    <location>
        <begin position="132"/>
        <end position="162"/>
    </location>
</feature>
<evidence type="ECO:0000313" key="2">
    <source>
        <dbReference type="EMBL" id="MED6192433.1"/>
    </source>
</evidence>
<evidence type="ECO:0000313" key="3">
    <source>
        <dbReference type="Proteomes" id="UP001341840"/>
    </source>
</evidence>
<sequence>MAFRQSSLPSPAVALPRCASPSTLLVDVSLSLPYFVVAKVRRRSTLQETRLLSSSPPQPDSELVALSWGPLNKALSYPIYIVNSFRFHTKQASVGKKTNNTCVWVRGDAGSGQGSCKSTWMVVIKTKPRGRVEYEEKESQDPYQVDAPTPSSLVVENEPPTLSSTLAKDEIVEVGRTNVNVLEQETSEGDEEGDGVEEEEGEEEEEGDFDSDEETNESTDQSLQLGDSDLESE</sequence>
<organism evidence="2 3">
    <name type="scientific">Stylosanthes scabra</name>
    <dbReference type="NCBI Taxonomy" id="79078"/>
    <lineage>
        <taxon>Eukaryota</taxon>
        <taxon>Viridiplantae</taxon>
        <taxon>Streptophyta</taxon>
        <taxon>Embryophyta</taxon>
        <taxon>Tracheophyta</taxon>
        <taxon>Spermatophyta</taxon>
        <taxon>Magnoliopsida</taxon>
        <taxon>eudicotyledons</taxon>
        <taxon>Gunneridae</taxon>
        <taxon>Pentapetalae</taxon>
        <taxon>rosids</taxon>
        <taxon>fabids</taxon>
        <taxon>Fabales</taxon>
        <taxon>Fabaceae</taxon>
        <taxon>Papilionoideae</taxon>
        <taxon>50 kb inversion clade</taxon>
        <taxon>dalbergioids sensu lato</taxon>
        <taxon>Dalbergieae</taxon>
        <taxon>Pterocarpus clade</taxon>
        <taxon>Stylosanthes</taxon>
    </lineage>
</organism>